<reference evidence="3" key="2">
    <citation type="submission" date="2018-02" db="UniProtKB">
        <authorList>
            <consortium name="EnsemblPlants"/>
        </authorList>
    </citation>
    <scope>IDENTIFICATION</scope>
    <source>
        <strain evidence="3">Williams 82</strain>
    </source>
</reference>
<feature type="region of interest" description="Disordered" evidence="1">
    <location>
        <begin position="221"/>
        <end position="248"/>
    </location>
</feature>
<keyword evidence="4" id="KW-1185">Reference proteome</keyword>
<dbReference type="AlphaFoldDB" id="A0A0R0JTI7"/>
<dbReference type="SUPFAM" id="SSF52058">
    <property type="entry name" value="L domain-like"/>
    <property type="match status" value="1"/>
</dbReference>
<proteinExistence type="predicted"/>
<evidence type="ECO:0000313" key="2">
    <source>
        <dbReference type="EMBL" id="KRH55491.1"/>
    </source>
</evidence>
<dbReference type="EnsemblPlants" id="KRH55491">
    <property type="protein sequence ID" value="KRH55491"/>
    <property type="gene ID" value="GLYMA_06G259000"/>
</dbReference>
<dbReference type="EMBL" id="CM000839">
    <property type="protein sequence ID" value="KRH55491.1"/>
    <property type="molecule type" value="Genomic_DNA"/>
</dbReference>
<sequence>MPSSPIFPCMRLLDLSFCNLVEIPDAIGIMSCLQWLDLSVNNFATLPNLKKLSKLLCLKLQHCKQLKSLPELPSRIDLQTGAVGAGLYIFNCPELVDRERCTDMGFSWMMQLCQVLYSHPLYVVRSVTPGSEIRRWFNNEHDGNCVSLDASPVMHDDNWIGVAFCAIFVVPQETISAMGFSSQHWSHFGYIRWKESYAEEKKYGYGWVYKGDIEQRKRKFGEIEENEGKRKKGIMSAEGRKDDATSSQEKTIKLLQNEFENLRL</sequence>
<organism evidence="2">
    <name type="scientific">Glycine max</name>
    <name type="common">Soybean</name>
    <name type="synonym">Glycine hispida</name>
    <dbReference type="NCBI Taxonomy" id="3847"/>
    <lineage>
        <taxon>Eukaryota</taxon>
        <taxon>Viridiplantae</taxon>
        <taxon>Streptophyta</taxon>
        <taxon>Embryophyta</taxon>
        <taxon>Tracheophyta</taxon>
        <taxon>Spermatophyta</taxon>
        <taxon>Magnoliopsida</taxon>
        <taxon>eudicotyledons</taxon>
        <taxon>Gunneridae</taxon>
        <taxon>Pentapetalae</taxon>
        <taxon>rosids</taxon>
        <taxon>fabids</taxon>
        <taxon>Fabales</taxon>
        <taxon>Fabaceae</taxon>
        <taxon>Papilionoideae</taxon>
        <taxon>50 kb inversion clade</taxon>
        <taxon>NPAAA clade</taxon>
        <taxon>indigoferoid/millettioid clade</taxon>
        <taxon>Phaseoleae</taxon>
        <taxon>Glycine</taxon>
        <taxon>Glycine subgen. Soja</taxon>
    </lineage>
</organism>
<reference evidence="2 3" key="1">
    <citation type="journal article" date="2010" name="Nature">
        <title>Genome sequence of the palaeopolyploid soybean.</title>
        <authorList>
            <person name="Schmutz J."/>
            <person name="Cannon S.B."/>
            <person name="Schlueter J."/>
            <person name="Ma J."/>
            <person name="Mitros T."/>
            <person name="Nelson W."/>
            <person name="Hyten D.L."/>
            <person name="Song Q."/>
            <person name="Thelen J.J."/>
            <person name="Cheng J."/>
            <person name="Xu D."/>
            <person name="Hellsten U."/>
            <person name="May G.D."/>
            <person name="Yu Y."/>
            <person name="Sakurai T."/>
            <person name="Umezawa T."/>
            <person name="Bhattacharyya M.K."/>
            <person name="Sandhu D."/>
            <person name="Valliyodan B."/>
            <person name="Lindquist E."/>
            <person name="Peto M."/>
            <person name="Grant D."/>
            <person name="Shu S."/>
            <person name="Goodstein D."/>
            <person name="Barry K."/>
            <person name="Futrell-Griggs M."/>
            <person name="Abernathy B."/>
            <person name="Du J."/>
            <person name="Tian Z."/>
            <person name="Zhu L."/>
            <person name="Gill N."/>
            <person name="Joshi T."/>
            <person name="Libault M."/>
            <person name="Sethuraman A."/>
            <person name="Zhang X.-C."/>
            <person name="Shinozaki K."/>
            <person name="Nguyen H.T."/>
            <person name="Wing R.A."/>
            <person name="Cregan P."/>
            <person name="Specht J."/>
            <person name="Grimwood J."/>
            <person name="Rokhsar D."/>
            <person name="Stacey G."/>
            <person name="Shoemaker R.C."/>
            <person name="Jackson S.A."/>
        </authorList>
    </citation>
    <scope>NUCLEOTIDE SEQUENCE</scope>
    <source>
        <strain evidence="3">cv. Williams 82</strain>
        <tissue evidence="2">Callus</tissue>
    </source>
</reference>
<accession>A0A0R0JTI7</accession>
<reference evidence="2" key="3">
    <citation type="submission" date="2018-07" db="EMBL/GenBank/DDBJ databases">
        <title>WGS assembly of Glycine max.</title>
        <authorList>
            <person name="Schmutz J."/>
            <person name="Cannon S."/>
            <person name="Schlueter J."/>
            <person name="Ma J."/>
            <person name="Mitros T."/>
            <person name="Nelson W."/>
            <person name="Hyten D."/>
            <person name="Song Q."/>
            <person name="Thelen J."/>
            <person name="Cheng J."/>
            <person name="Xu D."/>
            <person name="Hellsten U."/>
            <person name="May G."/>
            <person name="Yu Y."/>
            <person name="Sakurai T."/>
            <person name="Umezawa T."/>
            <person name="Bhattacharyya M."/>
            <person name="Sandhu D."/>
            <person name="Valliyodan B."/>
            <person name="Lindquist E."/>
            <person name="Peto M."/>
            <person name="Grant D."/>
            <person name="Shu S."/>
            <person name="Goodstein D."/>
            <person name="Barry K."/>
            <person name="Futrell-Griggs M."/>
            <person name="Abernathy B."/>
            <person name="Du J."/>
            <person name="Tian Z."/>
            <person name="Zhu L."/>
            <person name="Gill N."/>
            <person name="Joshi T."/>
            <person name="Libault M."/>
            <person name="Sethuraman A."/>
            <person name="Zhang X."/>
            <person name="Shinozaki K."/>
            <person name="Nguyen H."/>
            <person name="Wing R."/>
            <person name="Cregan P."/>
            <person name="Specht J."/>
            <person name="Grimwood J."/>
            <person name="Rokhsar D."/>
            <person name="Stacey G."/>
            <person name="Shoemaker R."/>
            <person name="Jackson S."/>
        </authorList>
    </citation>
    <scope>NUCLEOTIDE SEQUENCE</scope>
    <source>
        <tissue evidence="2">Callus</tissue>
    </source>
</reference>
<evidence type="ECO:0000313" key="4">
    <source>
        <dbReference type="Proteomes" id="UP000008827"/>
    </source>
</evidence>
<protein>
    <submittedName>
        <fullName evidence="2 3">Uncharacterized protein</fullName>
    </submittedName>
</protein>
<evidence type="ECO:0000256" key="1">
    <source>
        <dbReference type="SAM" id="MobiDB-lite"/>
    </source>
</evidence>
<dbReference type="OMA" id="CHWIEIV"/>
<dbReference type="Gene3D" id="3.80.10.10">
    <property type="entry name" value="Ribonuclease Inhibitor"/>
    <property type="match status" value="1"/>
</dbReference>
<dbReference type="PROSITE" id="PS51450">
    <property type="entry name" value="LRR"/>
    <property type="match status" value="1"/>
</dbReference>
<dbReference type="InterPro" id="IPR001611">
    <property type="entry name" value="Leu-rich_rpt"/>
</dbReference>
<name>A0A0R0JTI7_SOYBN</name>
<evidence type="ECO:0000313" key="3">
    <source>
        <dbReference type="EnsemblPlants" id="KRH55491"/>
    </source>
</evidence>
<dbReference type="InterPro" id="IPR032675">
    <property type="entry name" value="LRR_dom_sf"/>
</dbReference>
<dbReference type="InParanoid" id="A0A0R0JTI7"/>
<gene>
    <name evidence="2" type="ORF">GLYMA_06G259000</name>
</gene>
<dbReference type="Proteomes" id="UP000008827">
    <property type="component" value="Chromosome 6"/>
</dbReference>
<dbReference type="Gramene" id="KRH55491">
    <property type="protein sequence ID" value="KRH55491"/>
    <property type="gene ID" value="GLYMA_06G259000"/>
</dbReference>